<accession>A0A267M894</accession>
<reference evidence="7" key="3">
    <citation type="submission" date="2021-09" db="EMBL/GenBank/DDBJ databases">
        <authorList>
            <person name="Gilroy R."/>
        </authorList>
    </citation>
    <scope>NUCLEOTIDE SEQUENCE</scope>
    <source>
        <strain evidence="7">CHK192-2623</strain>
    </source>
</reference>
<comment type="subcellular location">
    <subcellularLocation>
        <location evidence="1">Cell membrane</location>
        <topology evidence="1">Multi-pass membrane protein</topology>
    </subcellularLocation>
</comment>
<evidence type="ECO:0000313" key="8">
    <source>
        <dbReference type="EMBL" id="PAB55831.1"/>
    </source>
</evidence>
<comment type="caution">
    <text evidence="8">The sequence shown here is derived from an EMBL/GenBank/DDBJ whole genome shotgun (WGS) entry which is preliminary data.</text>
</comment>
<feature type="transmembrane region" description="Helical" evidence="6">
    <location>
        <begin position="252"/>
        <end position="278"/>
    </location>
</feature>
<evidence type="ECO:0000256" key="5">
    <source>
        <dbReference type="ARBA" id="ARBA00023136"/>
    </source>
</evidence>
<reference evidence="7" key="2">
    <citation type="journal article" date="2021" name="PeerJ">
        <title>Extensive microbial diversity within the chicken gut microbiome revealed by metagenomics and culture.</title>
        <authorList>
            <person name="Gilroy R."/>
            <person name="Ravi A."/>
            <person name="Getino M."/>
            <person name="Pursley I."/>
            <person name="Horton D.L."/>
            <person name="Alikhan N.F."/>
            <person name="Baker D."/>
            <person name="Gharbi K."/>
            <person name="Hall N."/>
            <person name="Watson M."/>
            <person name="Adriaenssens E.M."/>
            <person name="Foster-Nyarko E."/>
            <person name="Jarju S."/>
            <person name="Secka A."/>
            <person name="Antonio M."/>
            <person name="Oren A."/>
            <person name="Chaudhuri R.R."/>
            <person name="La Ragione R."/>
            <person name="Hildebrand F."/>
            <person name="Pallen M.J."/>
        </authorList>
    </citation>
    <scope>NUCLEOTIDE SEQUENCE</scope>
    <source>
        <strain evidence="7">CHK192-2623</strain>
    </source>
</reference>
<dbReference type="RefSeq" id="WP_087285344.1">
    <property type="nucleotide sequence ID" value="NZ_JAINRK010000010.1"/>
</dbReference>
<keyword evidence="3 6" id="KW-0812">Transmembrane</keyword>
<dbReference type="Proteomes" id="UP000732527">
    <property type="component" value="Unassembled WGS sequence"/>
</dbReference>
<dbReference type="PIRSF" id="PIRSF035875">
    <property type="entry name" value="RNase_BN"/>
    <property type="match status" value="1"/>
</dbReference>
<sequence>MNSFLNQTKNRITEFFQLLSKYISQGEINQTSIIIAYYVLLSIFPIIIIIGNVLPLLNIDTEPIARYLELIFPSQVSSLIMPIINALLKKHSSGFISLGIVIAIWSLSCLVNSIRLAANKIYGVDKKEKGKSWWNYLLARTFTFVLSVILVVGFSIIIFVVTFGRQIMEFLAPIFNLSLWWVYKLENYRWPIIILVMVIINLYINYVIPNITVQKRIVWPGVWFTVVSWSALSYFFGLYLRQFGTRWQNYGIVGSFIIFMLWLNVGSFLLLLGICLNATGDELKGRKIEYSRSPILRIFRKNSKLSK</sequence>
<feature type="transmembrane region" description="Helical" evidence="6">
    <location>
        <begin position="189"/>
        <end position="208"/>
    </location>
</feature>
<dbReference type="EMBL" id="DYYQ01000015">
    <property type="protein sequence ID" value="HJE49048.1"/>
    <property type="molecule type" value="Genomic_DNA"/>
</dbReference>
<protein>
    <submittedName>
        <fullName evidence="8">Ribonuclease BN-like family protein</fullName>
    </submittedName>
    <submittedName>
        <fullName evidence="7">YihY/virulence factor BrkB family protein</fullName>
    </submittedName>
</protein>
<evidence type="ECO:0000256" key="2">
    <source>
        <dbReference type="ARBA" id="ARBA00022475"/>
    </source>
</evidence>
<feature type="transmembrane region" description="Helical" evidence="6">
    <location>
        <begin position="70"/>
        <end position="88"/>
    </location>
</feature>
<reference evidence="8 9" key="1">
    <citation type="submission" date="2017-05" db="EMBL/GenBank/DDBJ databases">
        <title>Lactobacillus johnsonii from commercial turkeys.</title>
        <authorList>
            <person name="Johnson T.J."/>
            <person name="Youmans B."/>
        </authorList>
    </citation>
    <scope>NUCLEOTIDE SEQUENCE [LARGE SCALE GENOMIC DNA]</scope>
    <source>
        <strain evidence="8 9">UMNLJ114</strain>
    </source>
</reference>
<keyword evidence="5 6" id="KW-0472">Membrane</keyword>
<dbReference type="Proteomes" id="UP000216008">
    <property type="component" value="Unassembled WGS sequence"/>
</dbReference>
<dbReference type="PANTHER" id="PTHR30213:SF0">
    <property type="entry name" value="UPF0761 MEMBRANE PROTEIN YIHY"/>
    <property type="match status" value="1"/>
</dbReference>
<dbReference type="GO" id="GO:0005886">
    <property type="term" value="C:plasma membrane"/>
    <property type="evidence" value="ECO:0007669"/>
    <property type="project" value="UniProtKB-SubCell"/>
</dbReference>
<gene>
    <name evidence="8" type="ORF">A3Q24_03700</name>
    <name evidence="7" type="ORF">K8V69_02540</name>
</gene>
<organism evidence="8 9">
    <name type="scientific">Lactobacillus johnsonii</name>
    <dbReference type="NCBI Taxonomy" id="33959"/>
    <lineage>
        <taxon>Bacteria</taxon>
        <taxon>Bacillati</taxon>
        <taxon>Bacillota</taxon>
        <taxon>Bacilli</taxon>
        <taxon>Lactobacillales</taxon>
        <taxon>Lactobacillaceae</taxon>
        <taxon>Lactobacillus</taxon>
    </lineage>
</organism>
<evidence type="ECO:0000256" key="4">
    <source>
        <dbReference type="ARBA" id="ARBA00022989"/>
    </source>
</evidence>
<name>A0A267M894_LACJH</name>
<dbReference type="Pfam" id="PF03631">
    <property type="entry name" value="Virul_fac_BrkB"/>
    <property type="match status" value="1"/>
</dbReference>
<dbReference type="PANTHER" id="PTHR30213">
    <property type="entry name" value="INNER MEMBRANE PROTEIN YHJD"/>
    <property type="match status" value="1"/>
</dbReference>
<dbReference type="InterPro" id="IPR017039">
    <property type="entry name" value="Virul_fac_BrkB"/>
</dbReference>
<evidence type="ECO:0000313" key="7">
    <source>
        <dbReference type="EMBL" id="HJE49048.1"/>
    </source>
</evidence>
<dbReference type="NCBIfam" id="TIGR00765">
    <property type="entry name" value="yihY_not_rbn"/>
    <property type="match status" value="1"/>
</dbReference>
<evidence type="ECO:0000256" key="3">
    <source>
        <dbReference type="ARBA" id="ARBA00022692"/>
    </source>
</evidence>
<feature type="transmembrane region" description="Helical" evidence="6">
    <location>
        <begin position="217"/>
        <end position="240"/>
    </location>
</feature>
<dbReference type="AlphaFoldDB" id="A0A267M894"/>
<evidence type="ECO:0000313" key="9">
    <source>
        <dbReference type="Proteomes" id="UP000216008"/>
    </source>
</evidence>
<feature type="transmembrane region" description="Helical" evidence="6">
    <location>
        <begin position="35"/>
        <end position="58"/>
    </location>
</feature>
<keyword evidence="4 6" id="KW-1133">Transmembrane helix</keyword>
<proteinExistence type="predicted"/>
<keyword evidence="2" id="KW-1003">Cell membrane</keyword>
<evidence type="ECO:0000256" key="1">
    <source>
        <dbReference type="ARBA" id="ARBA00004651"/>
    </source>
</evidence>
<dbReference type="EMBL" id="NIBD01000019">
    <property type="protein sequence ID" value="PAB55831.1"/>
    <property type="molecule type" value="Genomic_DNA"/>
</dbReference>
<feature type="transmembrane region" description="Helical" evidence="6">
    <location>
        <begin position="95"/>
        <end position="117"/>
    </location>
</feature>
<evidence type="ECO:0000256" key="6">
    <source>
        <dbReference type="SAM" id="Phobius"/>
    </source>
</evidence>
<feature type="transmembrane region" description="Helical" evidence="6">
    <location>
        <begin position="137"/>
        <end position="160"/>
    </location>
</feature>